<proteinExistence type="predicted"/>
<keyword evidence="1" id="KW-1133">Transmembrane helix</keyword>
<dbReference type="AlphaFoldDB" id="A0A8T4H0S2"/>
<evidence type="ECO:0000313" key="2">
    <source>
        <dbReference type="EMBL" id="MBP1987175.1"/>
    </source>
</evidence>
<protein>
    <submittedName>
        <fullName evidence="2">Uncharacterized protein</fullName>
    </submittedName>
</protein>
<accession>A0A8T4H0S2</accession>
<organism evidence="2 3">
    <name type="scientific">Halolamina salifodinae</name>
    <dbReference type="NCBI Taxonomy" id="1202767"/>
    <lineage>
        <taxon>Archaea</taxon>
        <taxon>Methanobacteriati</taxon>
        <taxon>Methanobacteriota</taxon>
        <taxon>Stenosarchaea group</taxon>
        <taxon>Halobacteria</taxon>
        <taxon>Halobacteriales</taxon>
        <taxon>Haloferacaceae</taxon>
    </lineage>
</organism>
<evidence type="ECO:0000313" key="3">
    <source>
        <dbReference type="Proteomes" id="UP000823736"/>
    </source>
</evidence>
<keyword evidence="1" id="KW-0472">Membrane</keyword>
<reference evidence="2" key="1">
    <citation type="submission" date="2021-03" db="EMBL/GenBank/DDBJ databases">
        <title>Genomic Encyclopedia of Type Strains, Phase IV (KMG-IV): sequencing the most valuable type-strain genomes for metagenomic binning, comparative biology and taxonomic classification.</title>
        <authorList>
            <person name="Goeker M."/>
        </authorList>
    </citation>
    <scope>NUCLEOTIDE SEQUENCE</scope>
    <source>
        <strain evidence="2">DSM 26232</strain>
    </source>
</reference>
<evidence type="ECO:0000256" key="1">
    <source>
        <dbReference type="SAM" id="Phobius"/>
    </source>
</evidence>
<dbReference type="OrthoDB" id="313484at2157"/>
<name>A0A8T4H0S2_9EURY</name>
<feature type="transmembrane region" description="Helical" evidence="1">
    <location>
        <begin position="55"/>
        <end position="73"/>
    </location>
</feature>
<dbReference type="EMBL" id="JAGGLC010000003">
    <property type="protein sequence ID" value="MBP1987175.1"/>
    <property type="molecule type" value="Genomic_DNA"/>
</dbReference>
<dbReference type="Pfam" id="PF23933">
    <property type="entry name" value="DUF7269"/>
    <property type="match status" value="1"/>
</dbReference>
<dbReference type="RefSeq" id="WP_209491450.1">
    <property type="nucleotide sequence ID" value="NZ_JAGGLC010000003.1"/>
</dbReference>
<dbReference type="InterPro" id="IPR006311">
    <property type="entry name" value="TAT_signal"/>
</dbReference>
<dbReference type="Proteomes" id="UP000823736">
    <property type="component" value="Unassembled WGS sequence"/>
</dbReference>
<gene>
    <name evidence="2" type="ORF">J2753_001673</name>
</gene>
<dbReference type="InterPro" id="IPR055693">
    <property type="entry name" value="DUF7269"/>
</dbReference>
<keyword evidence="1" id="KW-0812">Transmembrane</keyword>
<sequence>MSVLRLLRRGLLTLSLLALLGVAAALLLAPELLAPAEDALTPVYDLLAEYDTNQLLMTAVGGIVAMALFVVAIRKFSGASGEADPVLVADDQRPPESVSVDPATVSGYAADEAIERVDSLEDARALRDDLRESVVAALQTAGESPEAARHRIEQGSWTDDDLAAGFLGDAAPVPLLARLRGWLDEAAEGRRRLVRSVDAVAALAAAPDAAARTPIKGGETDE</sequence>
<dbReference type="PROSITE" id="PS51318">
    <property type="entry name" value="TAT"/>
    <property type="match status" value="1"/>
</dbReference>
<keyword evidence="3" id="KW-1185">Reference proteome</keyword>
<comment type="caution">
    <text evidence="2">The sequence shown here is derived from an EMBL/GenBank/DDBJ whole genome shotgun (WGS) entry which is preliminary data.</text>
</comment>